<dbReference type="GO" id="GO:0140664">
    <property type="term" value="F:ATP-dependent DNA damage sensor activity"/>
    <property type="evidence" value="ECO:0007669"/>
    <property type="project" value="InterPro"/>
</dbReference>
<dbReference type="HAMAP" id="MF_00268">
    <property type="entry name" value="RecA"/>
    <property type="match status" value="1"/>
</dbReference>
<dbReference type="InterPro" id="IPR027417">
    <property type="entry name" value="P-loop_NTPase"/>
</dbReference>
<dbReference type="SUPFAM" id="SSF52540">
    <property type="entry name" value="P-loop containing nucleoside triphosphate hydrolases"/>
    <property type="match status" value="1"/>
</dbReference>
<dbReference type="Pfam" id="PF21096">
    <property type="entry name" value="RecA_C"/>
    <property type="match status" value="1"/>
</dbReference>
<keyword evidence="5 9" id="KW-0238">DNA-binding</keyword>
<dbReference type="Gene3D" id="3.40.50.300">
    <property type="entry name" value="P-loop containing nucleotide triphosphate hydrolases"/>
    <property type="match status" value="1"/>
</dbReference>
<dbReference type="InterPro" id="IPR003593">
    <property type="entry name" value="AAA+_ATPase"/>
</dbReference>
<dbReference type="AlphaFoldDB" id="A0A9D1D409"/>
<keyword evidence="3 9" id="KW-0547">Nucleotide-binding</keyword>
<dbReference type="InterPro" id="IPR020584">
    <property type="entry name" value="DNA_recomb/repair_RecA_CS"/>
</dbReference>
<dbReference type="InterPro" id="IPR013765">
    <property type="entry name" value="DNA_recomb/repair_RecA"/>
</dbReference>
<evidence type="ECO:0000256" key="7">
    <source>
        <dbReference type="ARBA" id="ARBA00023236"/>
    </source>
</evidence>
<dbReference type="PROSITE" id="PS50162">
    <property type="entry name" value="RECA_2"/>
    <property type="match status" value="1"/>
</dbReference>
<evidence type="ECO:0000256" key="3">
    <source>
        <dbReference type="ARBA" id="ARBA00022741"/>
    </source>
</evidence>
<feature type="binding site" evidence="9">
    <location>
        <begin position="66"/>
        <end position="73"/>
    </location>
    <ligand>
        <name>ATP</name>
        <dbReference type="ChEBI" id="CHEBI:30616"/>
    </ligand>
</feature>
<feature type="domain" description="RecA family profile 1" evidence="12">
    <location>
        <begin position="36"/>
        <end position="195"/>
    </location>
</feature>
<dbReference type="InterPro" id="IPR020587">
    <property type="entry name" value="RecA_monomer-monomer_interface"/>
</dbReference>
<dbReference type="GO" id="GO:0006281">
    <property type="term" value="P:DNA repair"/>
    <property type="evidence" value="ECO:0007669"/>
    <property type="project" value="UniProtKB-UniRule"/>
</dbReference>
<evidence type="ECO:0000256" key="2">
    <source>
        <dbReference type="ARBA" id="ARBA00015553"/>
    </source>
</evidence>
<name>A0A9D1D409_9ACTN</name>
<dbReference type="FunFam" id="3.40.50.300:FF:000087">
    <property type="entry name" value="Recombinase RecA"/>
    <property type="match status" value="1"/>
</dbReference>
<keyword evidence="6 9" id="KW-0233">DNA recombination</keyword>
<proteinExistence type="inferred from homology"/>
<evidence type="ECO:0000256" key="4">
    <source>
        <dbReference type="ARBA" id="ARBA00022840"/>
    </source>
</evidence>
<dbReference type="CDD" id="cd00983">
    <property type="entry name" value="RecA"/>
    <property type="match status" value="1"/>
</dbReference>
<dbReference type="PROSITE" id="PS50163">
    <property type="entry name" value="RECA_3"/>
    <property type="match status" value="1"/>
</dbReference>
<evidence type="ECO:0000256" key="10">
    <source>
        <dbReference type="RuleBase" id="RU000526"/>
    </source>
</evidence>
<dbReference type="Proteomes" id="UP000824261">
    <property type="component" value="Unassembled WGS sequence"/>
</dbReference>
<dbReference type="GO" id="GO:0005524">
    <property type="term" value="F:ATP binding"/>
    <property type="evidence" value="ECO:0007669"/>
    <property type="project" value="UniProtKB-UniRule"/>
</dbReference>
<comment type="subcellular location">
    <subcellularLocation>
        <location evidence="9">Cytoplasm</location>
    </subcellularLocation>
</comment>
<evidence type="ECO:0000313" key="14">
    <source>
        <dbReference type="EMBL" id="HIR02433.1"/>
    </source>
</evidence>
<keyword evidence="7 9" id="KW-0742">SOS response</keyword>
<comment type="caution">
    <text evidence="14">The sequence shown here is derived from an EMBL/GenBank/DDBJ whole genome shotgun (WGS) entry which is preliminary data.</text>
</comment>
<evidence type="ECO:0000259" key="13">
    <source>
        <dbReference type="PROSITE" id="PS50163"/>
    </source>
</evidence>
<evidence type="ECO:0000256" key="8">
    <source>
        <dbReference type="ARBA" id="ARBA00033319"/>
    </source>
</evidence>
<protein>
    <recommendedName>
        <fullName evidence="2 9">Protein RecA</fullName>
    </recommendedName>
    <alternativeName>
        <fullName evidence="8 9">Recombinase A</fullName>
    </alternativeName>
</protein>
<dbReference type="InterPro" id="IPR020588">
    <property type="entry name" value="RecA_ATP-bd"/>
</dbReference>
<evidence type="ECO:0000256" key="1">
    <source>
        <dbReference type="ARBA" id="ARBA00009391"/>
    </source>
</evidence>
<keyword evidence="4 9" id="KW-0067">ATP-binding</keyword>
<evidence type="ECO:0000259" key="12">
    <source>
        <dbReference type="PROSITE" id="PS50162"/>
    </source>
</evidence>
<evidence type="ECO:0000256" key="6">
    <source>
        <dbReference type="ARBA" id="ARBA00023172"/>
    </source>
</evidence>
<dbReference type="GO" id="GO:0003697">
    <property type="term" value="F:single-stranded DNA binding"/>
    <property type="evidence" value="ECO:0007669"/>
    <property type="project" value="UniProtKB-UniRule"/>
</dbReference>
<dbReference type="Pfam" id="PF00154">
    <property type="entry name" value="RecA_N"/>
    <property type="match status" value="1"/>
</dbReference>
<dbReference type="NCBIfam" id="TIGR02012">
    <property type="entry name" value="tigrfam_recA"/>
    <property type="match status" value="1"/>
</dbReference>
<dbReference type="EMBL" id="DVGB01000113">
    <property type="protein sequence ID" value="HIR02433.1"/>
    <property type="molecule type" value="Genomic_DNA"/>
</dbReference>
<dbReference type="PRINTS" id="PR00142">
    <property type="entry name" value="RECA"/>
</dbReference>
<dbReference type="PROSITE" id="PS00321">
    <property type="entry name" value="RECA_1"/>
    <property type="match status" value="1"/>
</dbReference>
<dbReference type="SUPFAM" id="SSF54752">
    <property type="entry name" value="RecA protein, C-terminal domain"/>
    <property type="match status" value="1"/>
</dbReference>
<accession>A0A9D1D409</accession>
<evidence type="ECO:0000256" key="11">
    <source>
        <dbReference type="RuleBase" id="RU004527"/>
    </source>
</evidence>
<evidence type="ECO:0000256" key="5">
    <source>
        <dbReference type="ARBA" id="ARBA00023125"/>
    </source>
</evidence>
<dbReference type="SMART" id="SM00382">
    <property type="entry name" value="AAA"/>
    <property type="match status" value="1"/>
</dbReference>
<dbReference type="PANTHER" id="PTHR45900:SF1">
    <property type="entry name" value="MITOCHONDRIAL DNA REPAIR PROTEIN RECA HOMOLOG-RELATED"/>
    <property type="match status" value="1"/>
</dbReference>
<sequence>MDQDKAKMLKLTTDQIEQKFGKGSIMSLGKDGQHLEIGVIPTGSLPLDAALGIGGVPRGRIVEIYGPESSGKTTLALHVLAESQALGGIAAFIDAEHALDPVYAARLGVDIDNLLISQPDTGEQALEICDMLVRSGAIDCIVIDSVAALVPKAEIEGEIGDASVGLQARLMSQALRKLAGSLSKSNTTCIFINQLREKIGVMFGNPETTTGGRALKFFSSVRIDIRRIDSIKQNGEIVGNRVRAKVVKNKVAPPFRQAEFDLMYGEGVSKEGCILDMGVDAGVVKKSGSWYTYGEERLGQGREAAKQKLRESPDLRDEIEVKVREHFGIPVIGASAAASEDSAQA</sequence>
<comment type="function">
    <text evidence="9">Can catalyze the hydrolysis of ATP in the presence of single-stranded DNA, the ATP-dependent uptake of single-stranded DNA by duplex DNA, and the ATP-dependent hybridization of homologous single-stranded DNAs. It interacts with LexA causing its activation and leading to its autocatalytic cleavage.</text>
</comment>
<dbReference type="PANTHER" id="PTHR45900">
    <property type="entry name" value="RECA"/>
    <property type="match status" value="1"/>
</dbReference>
<evidence type="ECO:0000256" key="9">
    <source>
        <dbReference type="HAMAP-Rule" id="MF_00268"/>
    </source>
</evidence>
<dbReference type="InterPro" id="IPR049428">
    <property type="entry name" value="RecA-like_N"/>
</dbReference>
<dbReference type="GO" id="GO:0006310">
    <property type="term" value="P:DNA recombination"/>
    <property type="evidence" value="ECO:0007669"/>
    <property type="project" value="UniProtKB-UniRule"/>
</dbReference>
<keyword evidence="9" id="KW-0963">Cytoplasm</keyword>
<dbReference type="GO" id="GO:0009432">
    <property type="term" value="P:SOS response"/>
    <property type="evidence" value="ECO:0007669"/>
    <property type="project" value="UniProtKB-UniRule"/>
</dbReference>
<gene>
    <name evidence="9 14" type="primary">recA</name>
    <name evidence="14" type="ORF">IAA69_09280</name>
</gene>
<keyword evidence="9 11" id="KW-0227">DNA damage</keyword>
<keyword evidence="9 10" id="KW-0234">DNA repair</keyword>
<reference evidence="14" key="1">
    <citation type="submission" date="2020-10" db="EMBL/GenBank/DDBJ databases">
        <authorList>
            <person name="Gilroy R."/>
        </authorList>
    </citation>
    <scope>NUCLEOTIDE SEQUENCE</scope>
    <source>
        <strain evidence="14">ChiGjej1B1-2707</strain>
    </source>
</reference>
<organism evidence="14 15">
    <name type="scientific">Candidatus Aveggerthella stercoripullorum</name>
    <dbReference type="NCBI Taxonomy" id="2840688"/>
    <lineage>
        <taxon>Bacteria</taxon>
        <taxon>Bacillati</taxon>
        <taxon>Actinomycetota</taxon>
        <taxon>Coriobacteriia</taxon>
        <taxon>Eggerthellales</taxon>
        <taxon>Eggerthellaceae</taxon>
        <taxon>Eggerthellaceae incertae sedis</taxon>
        <taxon>Candidatus Aveggerthella</taxon>
    </lineage>
</organism>
<dbReference type="InterPro" id="IPR023400">
    <property type="entry name" value="RecA_C_sf"/>
</dbReference>
<dbReference type="GO" id="GO:0003684">
    <property type="term" value="F:damaged DNA binding"/>
    <property type="evidence" value="ECO:0007669"/>
    <property type="project" value="UniProtKB-UniRule"/>
</dbReference>
<reference evidence="14" key="2">
    <citation type="journal article" date="2021" name="PeerJ">
        <title>Extensive microbial diversity within the chicken gut microbiome revealed by metagenomics and culture.</title>
        <authorList>
            <person name="Gilroy R."/>
            <person name="Ravi A."/>
            <person name="Getino M."/>
            <person name="Pursley I."/>
            <person name="Horton D.L."/>
            <person name="Alikhan N.F."/>
            <person name="Baker D."/>
            <person name="Gharbi K."/>
            <person name="Hall N."/>
            <person name="Watson M."/>
            <person name="Adriaenssens E.M."/>
            <person name="Foster-Nyarko E."/>
            <person name="Jarju S."/>
            <person name="Secka A."/>
            <person name="Antonio M."/>
            <person name="Oren A."/>
            <person name="Chaudhuri R.R."/>
            <person name="La Ragione R."/>
            <person name="Hildebrand F."/>
            <person name="Pallen M.J."/>
        </authorList>
    </citation>
    <scope>NUCLEOTIDE SEQUENCE</scope>
    <source>
        <strain evidence="14">ChiGjej1B1-2707</strain>
    </source>
</reference>
<evidence type="ECO:0000313" key="15">
    <source>
        <dbReference type="Proteomes" id="UP000824261"/>
    </source>
</evidence>
<dbReference type="InterPro" id="IPR049261">
    <property type="entry name" value="RecA-like_C"/>
</dbReference>
<comment type="similarity">
    <text evidence="1 9 11">Belongs to the RecA family.</text>
</comment>
<dbReference type="GO" id="GO:0005829">
    <property type="term" value="C:cytosol"/>
    <property type="evidence" value="ECO:0007669"/>
    <property type="project" value="TreeGrafter"/>
</dbReference>
<feature type="domain" description="RecA family profile 2" evidence="13">
    <location>
        <begin position="200"/>
        <end position="273"/>
    </location>
</feature>